<evidence type="ECO:0000313" key="3">
    <source>
        <dbReference type="EMBL" id="THV04434.1"/>
    </source>
</evidence>
<feature type="compositionally biased region" description="Polar residues" evidence="1">
    <location>
        <begin position="24"/>
        <end position="34"/>
    </location>
</feature>
<gene>
    <name evidence="3" type="ORF">K435DRAFT_961898</name>
</gene>
<feature type="region of interest" description="Disordered" evidence="1">
    <location>
        <begin position="1"/>
        <end position="39"/>
    </location>
</feature>
<feature type="transmembrane region" description="Helical" evidence="2">
    <location>
        <begin position="106"/>
        <end position="129"/>
    </location>
</feature>
<feature type="transmembrane region" description="Helical" evidence="2">
    <location>
        <begin position="174"/>
        <end position="195"/>
    </location>
</feature>
<dbReference type="OrthoDB" id="3358294at2759"/>
<name>A0A4S8MQ57_DENBC</name>
<evidence type="ECO:0000313" key="4">
    <source>
        <dbReference type="Proteomes" id="UP000297245"/>
    </source>
</evidence>
<evidence type="ECO:0000256" key="2">
    <source>
        <dbReference type="SAM" id="Phobius"/>
    </source>
</evidence>
<feature type="compositionally biased region" description="Polar residues" evidence="1">
    <location>
        <begin position="1"/>
        <end position="12"/>
    </location>
</feature>
<keyword evidence="4" id="KW-1185">Reference proteome</keyword>
<organism evidence="3 4">
    <name type="scientific">Dendrothele bispora (strain CBS 962.96)</name>
    <dbReference type="NCBI Taxonomy" id="1314807"/>
    <lineage>
        <taxon>Eukaryota</taxon>
        <taxon>Fungi</taxon>
        <taxon>Dikarya</taxon>
        <taxon>Basidiomycota</taxon>
        <taxon>Agaricomycotina</taxon>
        <taxon>Agaricomycetes</taxon>
        <taxon>Agaricomycetidae</taxon>
        <taxon>Agaricales</taxon>
        <taxon>Agaricales incertae sedis</taxon>
        <taxon>Dendrothele</taxon>
    </lineage>
</organism>
<keyword evidence="2" id="KW-1133">Transmembrane helix</keyword>
<proteinExistence type="predicted"/>
<protein>
    <submittedName>
        <fullName evidence="3">Uncharacterized protein</fullName>
    </submittedName>
</protein>
<sequence>MLSMTNQASSAAPSLPCAELPSPQLATASTSTHEPLTHTESERWPLGYNFSLSQSSSSTNEPRYHSRLLLSDLEAQIVEQDVELGFAPPAYEESPMYTEKAELPTLAMYLFKFGFVFPPLWILGVFILLSPLRAPDIDSDESSSVWLLQKTEAERQAIIDHVRKVELEWAWRCFWSLFIFTLLVIAGAIAISLVLRE</sequence>
<accession>A0A4S8MQ57</accession>
<reference evidence="3 4" key="1">
    <citation type="journal article" date="2019" name="Nat. Ecol. Evol.">
        <title>Megaphylogeny resolves global patterns of mushroom evolution.</title>
        <authorList>
            <person name="Varga T."/>
            <person name="Krizsan K."/>
            <person name="Foldi C."/>
            <person name="Dima B."/>
            <person name="Sanchez-Garcia M."/>
            <person name="Sanchez-Ramirez S."/>
            <person name="Szollosi G.J."/>
            <person name="Szarkandi J.G."/>
            <person name="Papp V."/>
            <person name="Albert L."/>
            <person name="Andreopoulos W."/>
            <person name="Angelini C."/>
            <person name="Antonin V."/>
            <person name="Barry K.W."/>
            <person name="Bougher N.L."/>
            <person name="Buchanan P."/>
            <person name="Buyck B."/>
            <person name="Bense V."/>
            <person name="Catcheside P."/>
            <person name="Chovatia M."/>
            <person name="Cooper J."/>
            <person name="Damon W."/>
            <person name="Desjardin D."/>
            <person name="Finy P."/>
            <person name="Geml J."/>
            <person name="Haridas S."/>
            <person name="Hughes K."/>
            <person name="Justo A."/>
            <person name="Karasinski D."/>
            <person name="Kautmanova I."/>
            <person name="Kiss B."/>
            <person name="Kocsube S."/>
            <person name="Kotiranta H."/>
            <person name="LaButti K.M."/>
            <person name="Lechner B.E."/>
            <person name="Liimatainen K."/>
            <person name="Lipzen A."/>
            <person name="Lukacs Z."/>
            <person name="Mihaltcheva S."/>
            <person name="Morgado L.N."/>
            <person name="Niskanen T."/>
            <person name="Noordeloos M.E."/>
            <person name="Ohm R.A."/>
            <person name="Ortiz-Santana B."/>
            <person name="Ovrebo C."/>
            <person name="Racz N."/>
            <person name="Riley R."/>
            <person name="Savchenko A."/>
            <person name="Shiryaev A."/>
            <person name="Soop K."/>
            <person name="Spirin V."/>
            <person name="Szebenyi C."/>
            <person name="Tomsovsky M."/>
            <person name="Tulloss R.E."/>
            <person name="Uehling J."/>
            <person name="Grigoriev I.V."/>
            <person name="Vagvolgyi C."/>
            <person name="Papp T."/>
            <person name="Martin F.M."/>
            <person name="Miettinen O."/>
            <person name="Hibbett D.S."/>
            <person name="Nagy L.G."/>
        </authorList>
    </citation>
    <scope>NUCLEOTIDE SEQUENCE [LARGE SCALE GENOMIC DNA]</scope>
    <source>
        <strain evidence="3 4">CBS 962.96</strain>
    </source>
</reference>
<dbReference type="EMBL" id="ML179056">
    <property type="protein sequence ID" value="THV04434.1"/>
    <property type="molecule type" value="Genomic_DNA"/>
</dbReference>
<dbReference type="AlphaFoldDB" id="A0A4S8MQ57"/>
<keyword evidence="2" id="KW-0812">Transmembrane</keyword>
<keyword evidence="2" id="KW-0472">Membrane</keyword>
<dbReference type="Proteomes" id="UP000297245">
    <property type="component" value="Unassembled WGS sequence"/>
</dbReference>
<evidence type="ECO:0000256" key="1">
    <source>
        <dbReference type="SAM" id="MobiDB-lite"/>
    </source>
</evidence>